<dbReference type="Proteomes" id="UP000306584">
    <property type="component" value="Unassembled WGS sequence"/>
</dbReference>
<sequence>MSSVGGDKTGDEGGGRKEVGRSLIPARRLQQEERATHGEVSGWPDGEMGAKFGNGKDNDPVPSTDN</sequence>
<comment type="caution">
    <text evidence="2">The sequence shown here is derived from an EMBL/GenBank/DDBJ whole genome shotgun (WGS) entry which is preliminary data.</text>
</comment>
<organism evidence="2 3">
    <name type="scientific">Aureobasidium pullulans</name>
    <name type="common">Black yeast</name>
    <name type="synonym">Pullularia pullulans</name>
    <dbReference type="NCBI Taxonomy" id="5580"/>
    <lineage>
        <taxon>Eukaryota</taxon>
        <taxon>Fungi</taxon>
        <taxon>Dikarya</taxon>
        <taxon>Ascomycota</taxon>
        <taxon>Pezizomycotina</taxon>
        <taxon>Dothideomycetes</taxon>
        <taxon>Dothideomycetidae</taxon>
        <taxon>Dothideales</taxon>
        <taxon>Saccotheciaceae</taxon>
        <taxon>Aureobasidium</taxon>
    </lineage>
</organism>
<protein>
    <submittedName>
        <fullName evidence="2">Uncharacterized protein</fullName>
    </submittedName>
</protein>
<feature type="compositionally biased region" description="Basic and acidic residues" evidence="1">
    <location>
        <begin position="8"/>
        <end position="20"/>
    </location>
</feature>
<dbReference type="AlphaFoldDB" id="A0A4S9JHU3"/>
<accession>A0A4S9JHU3</accession>
<evidence type="ECO:0000313" key="2">
    <source>
        <dbReference type="EMBL" id="THY01844.1"/>
    </source>
</evidence>
<proteinExistence type="predicted"/>
<reference evidence="2 3" key="1">
    <citation type="submission" date="2018-10" db="EMBL/GenBank/DDBJ databases">
        <title>Fifty Aureobasidium pullulans genomes reveal a recombining polyextremotolerant generalist.</title>
        <authorList>
            <person name="Gostincar C."/>
            <person name="Turk M."/>
            <person name="Zajc J."/>
            <person name="Gunde-Cimerman N."/>
        </authorList>
    </citation>
    <scope>NUCLEOTIDE SEQUENCE [LARGE SCALE GENOMIC DNA]</scope>
    <source>
        <strain evidence="2 3">EXF-6604</strain>
    </source>
</reference>
<feature type="region of interest" description="Disordered" evidence="1">
    <location>
        <begin position="1"/>
        <end position="66"/>
    </location>
</feature>
<name>A0A4S9JHU3_AURPU</name>
<dbReference type="EMBL" id="QZBD01000961">
    <property type="protein sequence ID" value="THY01844.1"/>
    <property type="molecule type" value="Genomic_DNA"/>
</dbReference>
<evidence type="ECO:0000313" key="3">
    <source>
        <dbReference type="Proteomes" id="UP000306584"/>
    </source>
</evidence>
<gene>
    <name evidence="2" type="ORF">D6D01_10333</name>
</gene>
<evidence type="ECO:0000256" key="1">
    <source>
        <dbReference type="SAM" id="MobiDB-lite"/>
    </source>
</evidence>